<organism evidence="3 4">
    <name type="scientific">Xylona heveae (strain CBS 132557 / TC161)</name>
    <dbReference type="NCBI Taxonomy" id="1328760"/>
    <lineage>
        <taxon>Eukaryota</taxon>
        <taxon>Fungi</taxon>
        <taxon>Dikarya</taxon>
        <taxon>Ascomycota</taxon>
        <taxon>Pezizomycotina</taxon>
        <taxon>Xylonomycetes</taxon>
        <taxon>Xylonales</taxon>
        <taxon>Xylonaceae</taxon>
        <taxon>Xylona</taxon>
    </lineage>
</organism>
<dbReference type="STRING" id="1328760.A0A165GH17"/>
<evidence type="ECO:0000259" key="2">
    <source>
        <dbReference type="PROSITE" id="PS50141"/>
    </source>
</evidence>
<dbReference type="Proteomes" id="UP000076632">
    <property type="component" value="Unassembled WGS sequence"/>
</dbReference>
<dbReference type="AlphaFoldDB" id="A0A165GH17"/>
<feature type="compositionally biased region" description="Basic and acidic residues" evidence="1">
    <location>
        <begin position="458"/>
        <end position="469"/>
    </location>
</feature>
<feature type="compositionally biased region" description="Low complexity" evidence="1">
    <location>
        <begin position="404"/>
        <end position="418"/>
    </location>
</feature>
<dbReference type="PROSITE" id="PS50141">
    <property type="entry name" value="A_DEAMIN_EDITASE"/>
    <property type="match status" value="1"/>
</dbReference>
<dbReference type="RefSeq" id="XP_018187730.1">
    <property type="nucleotide sequence ID" value="XM_018336108.1"/>
</dbReference>
<dbReference type="OMA" id="PDIKIYM"/>
<dbReference type="InterPro" id="IPR002466">
    <property type="entry name" value="A_deamin"/>
</dbReference>
<protein>
    <recommendedName>
        <fullName evidence="2">A to I editase domain-containing protein</fullName>
    </recommendedName>
</protein>
<dbReference type="EMBL" id="KV407459">
    <property type="protein sequence ID" value="KZF22175.1"/>
    <property type="molecule type" value="Genomic_DNA"/>
</dbReference>
<dbReference type="GeneID" id="28901245"/>
<dbReference type="InParanoid" id="A0A165GH17"/>
<name>A0A165GH17_XYLHT</name>
<feature type="domain" description="A to I editase" evidence="2">
    <location>
        <begin position="54"/>
        <end position="384"/>
    </location>
</feature>
<dbReference type="GO" id="GO:0002100">
    <property type="term" value="P:tRNA wobble adenosine to inosine editing"/>
    <property type="evidence" value="ECO:0007669"/>
    <property type="project" value="InterPro"/>
</dbReference>
<feature type="region of interest" description="Disordered" evidence="1">
    <location>
        <begin position="442"/>
        <end position="469"/>
    </location>
</feature>
<gene>
    <name evidence="3" type="ORF">L228DRAFT_283349</name>
</gene>
<proteinExistence type="predicted"/>
<dbReference type="Pfam" id="PF02137">
    <property type="entry name" value="A_deamin"/>
    <property type="match status" value="1"/>
</dbReference>
<keyword evidence="4" id="KW-1185">Reference proteome</keyword>
<dbReference type="GO" id="GO:0043829">
    <property type="term" value="F:tRNA-specific adenosine-37 deaminase activity"/>
    <property type="evidence" value="ECO:0007669"/>
    <property type="project" value="TreeGrafter"/>
</dbReference>
<accession>A0A165GH17</accession>
<dbReference type="SMART" id="SM00552">
    <property type="entry name" value="ADEAMc"/>
    <property type="match status" value="1"/>
</dbReference>
<evidence type="ECO:0000313" key="4">
    <source>
        <dbReference type="Proteomes" id="UP000076632"/>
    </source>
</evidence>
<dbReference type="PANTHER" id="PTHR47803:SF1">
    <property type="entry name" value="TRNA-SPECIFIC ADENOSINE DEAMINASE 1"/>
    <property type="match status" value="1"/>
</dbReference>
<evidence type="ECO:0000256" key="1">
    <source>
        <dbReference type="SAM" id="MobiDB-lite"/>
    </source>
</evidence>
<dbReference type="OrthoDB" id="10268011at2759"/>
<feature type="region of interest" description="Disordered" evidence="1">
    <location>
        <begin position="404"/>
        <end position="425"/>
    </location>
</feature>
<dbReference type="PANTHER" id="PTHR47803">
    <property type="entry name" value="TRNA-SPECIFIC ADENOSINE DEAMINASE 1"/>
    <property type="match status" value="1"/>
</dbReference>
<dbReference type="InterPro" id="IPR042935">
    <property type="entry name" value="Tad1"/>
</dbReference>
<dbReference type="GO" id="GO:0003723">
    <property type="term" value="F:RNA binding"/>
    <property type="evidence" value="ECO:0007669"/>
    <property type="project" value="InterPro"/>
</dbReference>
<evidence type="ECO:0000313" key="3">
    <source>
        <dbReference type="EMBL" id="KZF22175.1"/>
    </source>
</evidence>
<reference evidence="3 4" key="1">
    <citation type="journal article" date="2016" name="Fungal Biol.">
        <title>The genome of Xylona heveae provides a window into fungal endophytism.</title>
        <authorList>
            <person name="Gazis R."/>
            <person name="Kuo A."/>
            <person name="Riley R."/>
            <person name="LaButti K."/>
            <person name="Lipzen A."/>
            <person name="Lin J."/>
            <person name="Amirebrahimi M."/>
            <person name="Hesse C.N."/>
            <person name="Spatafora J.W."/>
            <person name="Henrissat B."/>
            <person name="Hainaut M."/>
            <person name="Grigoriev I.V."/>
            <person name="Hibbett D.S."/>
        </authorList>
    </citation>
    <scope>NUCLEOTIDE SEQUENCE [LARGE SCALE GENOMIC DNA]</scope>
    <source>
        <strain evidence="3 4">TC161</strain>
    </source>
</reference>
<dbReference type="FunCoup" id="A0A165GH17">
    <property type="interactions" value="249"/>
</dbReference>
<sequence length="469" mass="50958">MTRFEDQIADTVLETFDALPAKRKPRQREDGSREWVPLSGIVLSKGSNELACVSLGTGMKCLPRSKIPQANGMVLHDCHAEILAIRSFNRFLIQECHDLVLAGEQSSRFVRRRRQSEISTTSFQPFAMNNDIRIHMFSSEAPCGDASMELTMSAQEDPTPWAVPPPATIPTDASLDQTLSSSAQALPGRAYFSQLGVVRRKPSRPDAPPTLSKSCSDKMAHMQSTSLLSSVASLLIHPSSAYLSTLVLPESQYSATACTRAFSPSGRLKALAGRQWEGGYAFQPFDVRTATRDFIWSRRNPASVTASSIAPVTPAIGDGRSSSSSSIESTGPKYIASNLSAVHTSTPRDQPPSKQLQETLINGVLQGRKIFDPRGASILCRKRMWRAVVDVLALATAAAAGAGTTGAISSSHPSGPSSNFDQAQYETYETLKSRNPLLESRRKVKADVRSASGLPEWVRNDGDEDFRLD</sequence>